<dbReference type="GO" id="GO:0043161">
    <property type="term" value="P:proteasome-mediated ubiquitin-dependent protein catabolic process"/>
    <property type="evidence" value="ECO:0007669"/>
    <property type="project" value="TreeGrafter"/>
</dbReference>
<proteinExistence type="predicted"/>
<organism evidence="1 2">
    <name type="scientific">Lachancea meyersii CBS 8951</name>
    <dbReference type="NCBI Taxonomy" id="1266667"/>
    <lineage>
        <taxon>Eukaryota</taxon>
        <taxon>Fungi</taxon>
        <taxon>Dikarya</taxon>
        <taxon>Ascomycota</taxon>
        <taxon>Saccharomycotina</taxon>
        <taxon>Saccharomycetes</taxon>
        <taxon>Saccharomycetales</taxon>
        <taxon>Saccharomycetaceae</taxon>
        <taxon>Lachancea</taxon>
    </lineage>
</organism>
<dbReference type="PANTHER" id="PTHR31531:SF2">
    <property type="entry name" value="E3 UBIQUITIN-PROTEIN LIGASE E3D"/>
    <property type="match status" value="1"/>
</dbReference>
<dbReference type="GO" id="GO:0005634">
    <property type="term" value="C:nucleus"/>
    <property type="evidence" value="ECO:0007669"/>
    <property type="project" value="TreeGrafter"/>
</dbReference>
<dbReference type="AlphaFoldDB" id="A0A1G4JMG2"/>
<dbReference type="GO" id="GO:0000209">
    <property type="term" value="P:protein polyubiquitination"/>
    <property type="evidence" value="ECO:0007669"/>
    <property type="project" value="TreeGrafter"/>
</dbReference>
<dbReference type="GO" id="GO:0051865">
    <property type="term" value="P:protein autoubiquitination"/>
    <property type="evidence" value="ECO:0007669"/>
    <property type="project" value="TreeGrafter"/>
</dbReference>
<evidence type="ECO:0000313" key="2">
    <source>
        <dbReference type="Proteomes" id="UP000191144"/>
    </source>
</evidence>
<sequence>MKYLIEHLPRIETVTLIVESEQVYGVKNLRTYSVEIVDVNGSPCTINLPHRIQINSGRIGLQMSDGGCQTLRLKASKEAELNNVYKDRSVNRPMLASPQMWMRKDLMEKKEFEIQCAHCHYPLISNQDCGKLSDLPSEFWVELMDYWHCHKPIINDNVSVDRYARLHPRDDELLVGSSLFRVKSTWPTARLIFNGTHTRCARCQYELGRVSEDPALYNINKWSVQLAKGELLESYPPELHIISSLLNSLNSSGTRIVNLKSSSSEEQLLIWIFVVGVNITLRDNEILENCIKIYYKTGKEPLSQSQDQNVDQLSVDGPVLTHLIEKLESINADLPAAVKVMHCWKLGYLTTF</sequence>
<dbReference type="EMBL" id="LT598481">
    <property type="protein sequence ID" value="SCU91681.1"/>
    <property type="molecule type" value="Genomic_DNA"/>
</dbReference>
<dbReference type="OrthoDB" id="386949at2759"/>
<name>A0A1G4JMG2_9SACH</name>
<accession>A0A1G4JMG2</accession>
<dbReference type="PANTHER" id="PTHR31531">
    <property type="entry name" value="E3 UBIQUITIN-PROTEIN LIGASE E3D FAMILY MEMBER"/>
    <property type="match status" value="1"/>
</dbReference>
<dbReference type="Proteomes" id="UP000191144">
    <property type="component" value="Chromosome E"/>
</dbReference>
<evidence type="ECO:0000313" key="1">
    <source>
        <dbReference type="EMBL" id="SCU91681.1"/>
    </source>
</evidence>
<dbReference type="GO" id="GO:0006513">
    <property type="term" value="P:protein monoubiquitination"/>
    <property type="evidence" value="ECO:0007669"/>
    <property type="project" value="TreeGrafter"/>
</dbReference>
<dbReference type="GO" id="GO:0005829">
    <property type="term" value="C:cytosol"/>
    <property type="evidence" value="ECO:0007669"/>
    <property type="project" value="TreeGrafter"/>
</dbReference>
<dbReference type="GO" id="GO:0031624">
    <property type="term" value="F:ubiquitin conjugating enzyme binding"/>
    <property type="evidence" value="ECO:0007669"/>
    <property type="project" value="TreeGrafter"/>
</dbReference>
<dbReference type="GO" id="GO:0000151">
    <property type="term" value="C:ubiquitin ligase complex"/>
    <property type="evidence" value="ECO:0007669"/>
    <property type="project" value="TreeGrafter"/>
</dbReference>
<gene>
    <name evidence="1" type="ORF">LAME_0E13432G</name>
</gene>
<dbReference type="GO" id="GO:0030332">
    <property type="term" value="F:cyclin binding"/>
    <property type="evidence" value="ECO:0007669"/>
    <property type="project" value="TreeGrafter"/>
</dbReference>
<dbReference type="GO" id="GO:0061630">
    <property type="term" value="F:ubiquitin protein ligase activity"/>
    <property type="evidence" value="ECO:0007669"/>
    <property type="project" value="TreeGrafter"/>
</dbReference>
<reference evidence="2" key="1">
    <citation type="submission" date="2016-03" db="EMBL/GenBank/DDBJ databases">
        <authorList>
            <person name="Devillers Hugo."/>
        </authorList>
    </citation>
    <scope>NUCLEOTIDE SEQUENCE [LARGE SCALE GENOMIC DNA]</scope>
</reference>
<dbReference type="Pfam" id="PF09814">
    <property type="entry name" value="HECT_2"/>
    <property type="match status" value="1"/>
</dbReference>
<dbReference type="InterPro" id="IPR019193">
    <property type="entry name" value="UBQ-conj_enz_E2-bd_prot"/>
</dbReference>
<protein>
    <submittedName>
        <fullName evidence="1">LAME_0E13432g1_1</fullName>
    </submittedName>
</protein>
<keyword evidence="2" id="KW-1185">Reference proteome</keyword>